<feature type="chain" id="PRO_5013074194" description="DUF3604 domain-containing protein" evidence="1">
    <location>
        <begin position="20"/>
        <end position="743"/>
    </location>
</feature>
<dbReference type="EMBL" id="FXAM01000001">
    <property type="protein sequence ID" value="SMF94645.1"/>
    <property type="molecule type" value="Genomic_DNA"/>
</dbReference>
<gene>
    <name evidence="2" type="ORF">SAMN02949497_1967</name>
</gene>
<evidence type="ECO:0000256" key="1">
    <source>
        <dbReference type="SAM" id="SignalP"/>
    </source>
</evidence>
<evidence type="ECO:0000313" key="3">
    <source>
        <dbReference type="Proteomes" id="UP000192923"/>
    </source>
</evidence>
<dbReference type="AlphaFoldDB" id="A0A1Y6D3V9"/>
<reference evidence="2 3" key="1">
    <citation type="submission" date="2016-12" db="EMBL/GenBank/DDBJ databases">
        <authorList>
            <person name="Song W.-J."/>
            <person name="Kurnit D.M."/>
        </authorList>
    </citation>
    <scope>NUCLEOTIDE SEQUENCE [LARGE SCALE GENOMIC DNA]</scope>
    <source>
        <strain evidence="2 3">175</strain>
    </source>
</reference>
<accession>A0A1Y6D3V9</accession>
<keyword evidence="3" id="KW-1185">Reference proteome</keyword>
<feature type="signal peptide" evidence="1">
    <location>
        <begin position="1"/>
        <end position="19"/>
    </location>
</feature>
<proteinExistence type="predicted"/>
<dbReference type="Pfam" id="PF12228">
    <property type="entry name" value="DUF3604"/>
    <property type="match status" value="1"/>
</dbReference>
<name>A0A1Y6D3V9_9GAMM</name>
<dbReference type="InterPro" id="IPR022028">
    <property type="entry name" value="DUF3604"/>
</dbReference>
<dbReference type="STRING" id="1760988.SAMN02949497_1967"/>
<organism evidence="2 3">
    <name type="scientific">Methylomagnum ishizawai</name>
    <dbReference type="NCBI Taxonomy" id="1760988"/>
    <lineage>
        <taxon>Bacteria</taxon>
        <taxon>Pseudomonadati</taxon>
        <taxon>Pseudomonadota</taxon>
        <taxon>Gammaproteobacteria</taxon>
        <taxon>Methylococcales</taxon>
        <taxon>Methylococcaceae</taxon>
        <taxon>Methylomagnum</taxon>
    </lineage>
</organism>
<keyword evidence="1" id="KW-0732">Signal</keyword>
<dbReference type="Proteomes" id="UP000192923">
    <property type="component" value="Unassembled WGS sequence"/>
</dbReference>
<evidence type="ECO:0000313" key="2">
    <source>
        <dbReference type="EMBL" id="SMF94645.1"/>
    </source>
</evidence>
<evidence type="ECO:0008006" key="4">
    <source>
        <dbReference type="Google" id="ProtNLM"/>
    </source>
</evidence>
<protein>
    <recommendedName>
        <fullName evidence="4">DUF3604 domain-containing protein</fullName>
    </recommendedName>
</protein>
<dbReference type="OrthoDB" id="543560at2"/>
<sequence length="743" mass="81497">MKKRYILLTGLLMADFVSAKPKPPFEVTEPETSRPRCADYDVNRKPYFGETHLHTGLSFDASTRFVNTRPNQAYDFAKAKGSLTLPDANGAQTVNVVIDRALDWGAVTDHSEFFGEMGVCKDYINSKPEARYSLECQLLNGDNWTFAAIPNNDTQYEFSGLGFQMLVSQGLGPASFNKHLPVCTSSADNREQCDAAEAAVWGEIRQAAEDAYDRTPNCTFTSFNAYEVTSTPSGTTWHRNVIFRNDKVVAKPITAIDMAVESNPDVQKAPAIFWTFDSNGNSVPPKPENLWNGLDWSCLQGHDTTPGTATRCDVLTIPHNTNIGGGVKAPNGMVLIPPSFYPPGNTALAEQRANWEPLVEIFQVKGSSECRFDPRAQAGVLTTDEFCNFELLDGLGAPSAGVNGSTAPSPSDFSPNAFVRNVWKDGLSLADSYKDAAHPKGINPFKMGVVSGSDAHTGVLGWHPENRTWPGHAGYDDAIPTRAGSAIENNTGGYTVAWAEENSRDAIFSALKRKETYGTSGTRPIVRFFAGWDANMPSDLCAKNFVPYAYQNGVPMGGELDALPKPTNAKKPRFIVAAWKDDMINTPLQQIQIIKGWVDPATQQAYEEVVHVAGDDAVAGDAPGGVDTQCRKLATGYDQLCKVWTDKNFNPKQRAFYYARVLETPVCRWSTDMCQANYGLNPLKPAQCKNTLNQLRASDNPEDRQKAVNGAACCNNETTKFNIVQPVIQERAWTSPIWYEPAQ</sequence>